<dbReference type="EMBL" id="KQ965731">
    <property type="protein sequence ID" value="KXS22240.1"/>
    <property type="molecule type" value="Genomic_DNA"/>
</dbReference>
<name>A0A139AZX2_GONPJ</name>
<dbReference type="OrthoDB" id="2160638at2759"/>
<evidence type="ECO:0000256" key="1">
    <source>
        <dbReference type="ARBA" id="ARBA00004651"/>
    </source>
</evidence>
<feature type="transmembrane region" description="Helical" evidence="8">
    <location>
        <begin position="218"/>
        <end position="236"/>
    </location>
</feature>
<dbReference type="PANTHER" id="PTHR33567">
    <property type="entry name" value="CHROMATE ION TRANSPORTER (EUROFUNG)"/>
    <property type="match status" value="1"/>
</dbReference>
<keyword evidence="4 8" id="KW-0812">Transmembrane</keyword>
<keyword evidence="10" id="KW-1185">Reference proteome</keyword>
<evidence type="ECO:0000256" key="6">
    <source>
        <dbReference type="ARBA" id="ARBA00023136"/>
    </source>
</evidence>
<proteinExistence type="inferred from homology"/>
<reference evidence="9 10" key="1">
    <citation type="journal article" date="2015" name="Genome Biol. Evol.">
        <title>Phylogenomic analyses indicate that early fungi evolved digesting cell walls of algal ancestors of land plants.</title>
        <authorList>
            <person name="Chang Y."/>
            <person name="Wang S."/>
            <person name="Sekimoto S."/>
            <person name="Aerts A.L."/>
            <person name="Choi C."/>
            <person name="Clum A."/>
            <person name="LaButti K.M."/>
            <person name="Lindquist E.A."/>
            <person name="Yee Ngan C."/>
            <person name="Ohm R.A."/>
            <person name="Salamov A.A."/>
            <person name="Grigoriev I.V."/>
            <person name="Spatafora J.W."/>
            <person name="Berbee M.L."/>
        </authorList>
    </citation>
    <scope>NUCLEOTIDE SEQUENCE [LARGE SCALE GENOMIC DNA]</scope>
    <source>
        <strain evidence="9 10">JEL478</strain>
    </source>
</reference>
<feature type="transmembrane region" description="Helical" evidence="8">
    <location>
        <begin position="190"/>
        <end position="211"/>
    </location>
</feature>
<dbReference type="AlphaFoldDB" id="A0A139AZX2"/>
<feature type="transmembrane region" description="Helical" evidence="8">
    <location>
        <begin position="467"/>
        <end position="488"/>
    </location>
</feature>
<keyword evidence="6 8" id="KW-0472">Membrane</keyword>
<feature type="transmembrane region" description="Helical" evidence="8">
    <location>
        <begin position="328"/>
        <end position="346"/>
    </location>
</feature>
<evidence type="ECO:0000256" key="8">
    <source>
        <dbReference type="SAM" id="Phobius"/>
    </source>
</evidence>
<feature type="transmembrane region" description="Helical" evidence="8">
    <location>
        <begin position="430"/>
        <end position="455"/>
    </location>
</feature>
<protein>
    <submittedName>
        <fullName evidence="9">Chromate transporter</fullName>
    </submittedName>
</protein>
<dbReference type="PANTHER" id="PTHR33567:SF3">
    <property type="entry name" value="CHROMATE ION TRANSPORTER (EUROFUNG)"/>
    <property type="match status" value="1"/>
</dbReference>
<dbReference type="Proteomes" id="UP000070544">
    <property type="component" value="Unassembled WGS sequence"/>
</dbReference>
<sequence length="561" mass="59734">MSRDDPDENAPTSPLDVPNPRAITPAASIALLSQTDVIESEPGNGSLDADRAKEKLALEMAYEEVGLTEEPVILGKRPLRVRLWEITVNWLPLGYITFGGPAAHVALMLQLWVHSDDKRWLDAASFAELFSLCQTLPGPASTKLQFAIAIIRTGLFPALYAFLLWGLPGFVVMLGIAYGINAVGSGIPVWMAYVENGLVSVAVGLVALAAYKLARAMYTTDMQIFIGFLSFAFASAFSTTSWIYPVLMAGGGVIMYLWRALERLALEGRVDPKKTVWSNGWSIITGKKPGDAGSSEKNGASSQSSEKQATQLAQDVPPVYLTYSPSTGAVLIATAVLVFVVCIVVRNTSAYDGLPRPVQLFITLFECGVIIFGGGPVVIPLLAGYIVDQGWCTSQEFLIGLAFINCCPGPNFNFAAYLGALALRTSAASLFAGAVIGTAAIFSPGLLLIAGFLPFWHRVRTHSTARIVLDGVNAAAVGLVFAAAYGLWQKAIVPVTRNADGTIVVSSTSRILDVGQVPLYVILAAFGFVSCGVVTKWKIPDPWAVAVGGLVGLVQWAVSVR</sequence>
<feature type="compositionally biased region" description="Polar residues" evidence="7">
    <location>
        <begin position="295"/>
        <end position="307"/>
    </location>
</feature>
<dbReference type="STRING" id="1344416.A0A139AZX2"/>
<evidence type="ECO:0000313" key="9">
    <source>
        <dbReference type="EMBL" id="KXS22240.1"/>
    </source>
</evidence>
<keyword evidence="3" id="KW-1003">Cell membrane</keyword>
<evidence type="ECO:0000256" key="4">
    <source>
        <dbReference type="ARBA" id="ARBA00022692"/>
    </source>
</evidence>
<evidence type="ECO:0000256" key="5">
    <source>
        <dbReference type="ARBA" id="ARBA00022989"/>
    </source>
</evidence>
<feature type="transmembrane region" description="Helical" evidence="8">
    <location>
        <begin position="542"/>
        <end position="558"/>
    </location>
</feature>
<dbReference type="OMA" id="VWGMART"/>
<feature type="region of interest" description="Disordered" evidence="7">
    <location>
        <begin position="287"/>
        <end position="307"/>
    </location>
</feature>
<comment type="subcellular location">
    <subcellularLocation>
        <location evidence="1">Cell membrane</location>
        <topology evidence="1">Multi-pass membrane protein</topology>
    </subcellularLocation>
</comment>
<feature type="transmembrane region" description="Helical" evidence="8">
    <location>
        <begin position="397"/>
        <end position="418"/>
    </location>
</feature>
<dbReference type="GO" id="GO:0015109">
    <property type="term" value="F:chromate transmembrane transporter activity"/>
    <property type="evidence" value="ECO:0007669"/>
    <property type="project" value="InterPro"/>
</dbReference>
<evidence type="ECO:0000256" key="7">
    <source>
        <dbReference type="SAM" id="MobiDB-lite"/>
    </source>
</evidence>
<accession>A0A139AZX2</accession>
<evidence type="ECO:0000256" key="2">
    <source>
        <dbReference type="ARBA" id="ARBA00005262"/>
    </source>
</evidence>
<evidence type="ECO:0000313" key="10">
    <source>
        <dbReference type="Proteomes" id="UP000070544"/>
    </source>
</evidence>
<feature type="region of interest" description="Disordered" evidence="7">
    <location>
        <begin position="1"/>
        <end position="21"/>
    </location>
</feature>
<feature type="transmembrane region" description="Helical" evidence="8">
    <location>
        <begin position="358"/>
        <end position="385"/>
    </location>
</feature>
<comment type="similarity">
    <text evidence="2">Belongs to the chromate ion transporter (CHR) (TC 2.A.51) family.</text>
</comment>
<keyword evidence="5 8" id="KW-1133">Transmembrane helix</keyword>
<dbReference type="GO" id="GO:0005886">
    <property type="term" value="C:plasma membrane"/>
    <property type="evidence" value="ECO:0007669"/>
    <property type="project" value="UniProtKB-SubCell"/>
</dbReference>
<evidence type="ECO:0000256" key="3">
    <source>
        <dbReference type="ARBA" id="ARBA00022475"/>
    </source>
</evidence>
<feature type="transmembrane region" description="Helical" evidence="8">
    <location>
        <begin position="158"/>
        <end position="178"/>
    </location>
</feature>
<dbReference type="InterPro" id="IPR003370">
    <property type="entry name" value="Chromate_transpt"/>
</dbReference>
<gene>
    <name evidence="9" type="ORF">M427DRAFT_129970</name>
</gene>
<organism evidence="9 10">
    <name type="scientific">Gonapodya prolifera (strain JEL478)</name>
    <name type="common">Monoblepharis prolifera</name>
    <dbReference type="NCBI Taxonomy" id="1344416"/>
    <lineage>
        <taxon>Eukaryota</taxon>
        <taxon>Fungi</taxon>
        <taxon>Fungi incertae sedis</taxon>
        <taxon>Chytridiomycota</taxon>
        <taxon>Chytridiomycota incertae sedis</taxon>
        <taxon>Monoblepharidomycetes</taxon>
        <taxon>Monoblepharidales</taxon>
        <taxon>Gonapodyaceae</taxon>
        <taxon>Gonapodya</taxon>
    </lineage>
</organism>
<feature type="transmembrane region" description="Helical" evidence="8">
    <location>
        <begin position="517"/>
        <end position="535"/>
    </location>
</feature>
<dbReference type="Pfam" id="PF02417">
    <property type="entry name" value="Chromate_transp"/>
    <property type="match status" value="2"/>
</dbReference>